<dbReference type="SUPFAM" id="SSF103039">
    <property type="entry name" value="CheC-like"/>
    <property type="match status" value="1"/>
</dbReference>
<keyword evidence="2 3" id="KW-0597">Phosphoprotein</keyword>
<dbReference type="AlphaFoldDB" id="A0A3D3R5N4"/>
<feature type="modified residue" description="4-aspartylphosphate" evidence="3">
    <location>
        <position position="227"/>
    </location>
</feature>
<name>A0A3D3R5N4_9PLAN</name>
<dbReference type="Proteomes" id="UP000322887">
    <property type="component" value="Chromosome"/>
</dbReference>
<dbReference type="InterPro" id="IPR028051">
    <property type="entry name" value="CheX-like_dom"/>
</dbReference>
<evidence type="ECO:0000256" key="2">
    <source>
        <dbReference type="ARBA" id="ARBA00022553"/>
    </source>
</evidence>
<dbReference type="CDD" id="cd17906">
    <property type="entry name" value="CheX"/>
    <property type="match status" value="1"/>
</dbReference>
<dbReference type="InterPro" id="IPR028976">
    <property type="entry name" value="CheC-like_sf"/>
</dbReference>
<dbReference type="RefSeq" id="WP_044238239.1">
    <property type="nucleotide sequence ID" value="NZ_CAXBMG010000003.1"/>
</dbReference>
<evidence type="ECO:0000313" key="5">
    <source>
        <dbReference type="EMBL" id="HCO22940.1"/>
    </source>
</evidence>
<accession>A0A517XBS2</accession>
<evidence type="ECO:0000313" key="6">
    <source>
        <dbReference type="EMBL" id="QEG16977.1"/>
    </source>
</evidence>
<reference evidence="6 8" key="2">
    <citation type="submission" date="2019-08" db="EMBL/GenBank/DDBJ databases">
        <title>Deep-cultivation of Planctomycetes and their phenomic and genomic characterization uncovers novel biology.</title>
        <authorList>
            <person name="Wiegand S."/>
            <person name="Jogler M."/>
            <person name="Boedeker C."/>
            <person name="Pinto D."/>
            <person name="Vollmers J."/>
            <person name="Rivas-Marin E."/>
            <person name="Kohn T."/>
            <person name="Peeters S.H."/>
            <person name="Heuer A."/>
            <person name="Rast P."/>
            <person name="Oberbeckmann S."/>
            <person name="Bunk B."/>
            <person name="Jeske O."/>
            <person name="Meyerdierks A."/>
            <person name="Storesund J.E."/>
            <person name="Kallscheuer N."/>
            <person name="Luecker S."/>
            <person name="Lage O.M."/>
            <person name="Pohl T."/>
            <person name="Merkel B.J."/>
            <person name="Hornburger P."/>
            <person name="Mueller R.-W."/>
            <person name="Bruemmer F."/>
            <person name="Labrenz M."/>
            <person name="Spormann A.M."/>
            <person name="Op den Camp H."/>
            <person name="Overmann J."/>
            <person name="Amann R."/>
            <person name="Jetten M.S.M."/>
            <person name="Mascher T."/>
            <person name="Medema M.H."/>
            <person name="Devos D.P."/>
            <person name="Kaster A.-K."/>
            <person name="Ovreas L."/>
            <person name="Rohde M."/>
            <person name="Galperin M.Y."/>
            <person name="Jogler C."/>
        </authorList>
    </citation>
    <scope>NUCLEOTIDE SEQUENCE [LARGE SCALE GENOMIC DNA]</scope>
    <source>
        <strain evidence="6 8">DSM 8797</strain>
    </source>
</reference>
<dbReference type="GO" id="GO:0000160">
    <property type="term" value="P:phosphorelay signal transduction system"/>
    <property type="evidence" value="ECO:0007669"/>
    <property type="project" value="InterPro"/>
</dbReference>
<dbReference type="InterPro" id="IPR001789">
    <property type="entry name" value="Sig_transdc_resp-reg_receiver"/>
</dbReference>
<dbReference type="InterPro" id="IPR050595">
    <property type="entry name" value="Bact_response_regulator"/>
</dbReference>
<dbReference type="Gene3D" id="3.40.50.2300">
    <property type="match status" value="1"/>
</dbReference>
<evidence type="ECO:0000256" key="3">
    <source>
        <dbReference type="PROSITE-ProRule" id="PRU00169"/>
    </source>
</evidence>
<evidence type="ECO:0000256" key="1">
    <source>
        <dbReference type="ARBA" id="ARBA00022500"/>
    </source>
</evidence>
<proteinExistence type="predicted"/>
<dbReference type="SUPFAM" id="SSF52172">
    <property type="entry name" value="CheY-like"/>
    <property type="match status" value="1"/>
</dbReference>
<keyword evidence="1" id="KW-0145">Chemotaxis</keyword>
<sequence length="309" mass="33968">MSLIPATHTTETLTRRFSDPVTNSVIDVFKYFVGTTAELEKVVEVDEAPRFDRSSAIEVNGPGKGIVVVNLPRELVSRAVSVLIDEELADDEHVLTDFACELSNMIAGQAKKAVDHMGFQLGHPTVIETEQIDTLYPPEAGSRCGLFQTGIGPLAVYFGFVGQLGEIIDFEHEMTDRKRLIVIDQDEMNRALFKGLLHERYKVETASSIEEAFIDAALNSPDLILLDLDGADGNHAESVKYIKESPLTRGVEVLVMTSNRSTTAIIQAFNHGASDYILKSDFTKQILIGKIERAFGRTPVVKEAVSAID</sequence>
<dbReference type="Proteomes" id="UP000263642">
    <property type="component" value="Unassembled WGS sequence"/>
</dbReference>
<feature type="domain" description="Response regulatory" evidence="4">
    <location>
        <begin position="179"/>
        <end position="294"/>
    </location>
</feature>
<protein>
    <submittedName>
        <fullName evidence="6">KDP operon transcriptional regulatory protein KdpE</fullName>
    </submittedName>
</protein>
<dbReference type="SMART" id="SM00448">
    <property type="entry name" value="REC"/>
    <property type="match status" value="1"/>
</dbReference>
<dbReference type="PROSITE" id="PS50110">
    <property type="entry name" value="RESPONSE_REGULATORY"/>
    <property type="match status" value="1"/>
</dbReference>
<dbReference type="PANTHER" id="PTHR44591:SF3">
    <property type="entry name" value="RESPONSE REGULATORY DOMAIN-CONTAINING PROTEIN"/>
    <property type="match status" value="1"/>
</dbReference>
<dbReference type="EMBL" id="DQAY01000048">
    <property type="protein sequence ID" value="HCO22940.1"/>
    <property type="molecule type" value="Genomic_DNA"/>
</dbReference>
<organism evidence="5 7">
    <name type="scientific">Gimesia maris</name>
    <dbReference type="NCBI Taxonomy" id="122"/>
    <lineage>
        <taxon>Bacteria</taxon>
        <taxon>Pseudomonadati</taxon>
        <taxon>Planctomycetota</taxon>
        <taxon>Planctomycetia</taxon>
        <taxon>Planctomycetales</taxon>
        <taxon>Planctomycetaceae</taxon>
        <taxon>Gimesia</taxon>
    </lineage>
</organism>
<dbReference type="Pfam" id="PF13690">
    <property type="entry name" value="CheX"/>
    <property type="match status" value="1"/>
</dbReference>
<dbReference type="PANTHER" id="PTHR44591">
    <property type="entry name" value="STRESS RESPONSE REGULATOR PROTEIN 1"/>
    <property type="match status" value="1"/>
</dbReference>
<keyword evidence="8" id="KW-1185">Reference proteome</keyword>
<dbReference type="EMBL" id="CP042910">
    <property type="protein sequence ID" value="QEG16977.1"/>
    <property type="molecule type" value="Genomic_DNA"/>
</dbReference>
<gene>
    <name evidence="6" type="primary">kdpE</name>
    <name evidence="5" type="ORF">DIT97_07740</name>
    <name evidence="6" type="ORF">GmarT_28480</name>
</gene>
<evidence type="ECO:0000313" key="8">
    <source>
        <dbReference type="Proteomes" id="UP000322887"/>
    </source>
</evidence>
<reference evidence="5 7" key="1">
    <citation type="journal article" date="2018" name="Nat. Biotechnol.">
        <title>A standardized bacterial taxonomy based on genome phylogeny substantially revises the tree of life.</title>
        <authorList>
            <person name="Parks D.H."/>
            <person name="Chuvochina M."/>
            <person name="Waite D.W."/>
            <person name="Rinke C."/>
            <person name="Skarshewski A."/>
            <person name="Chaumeil P.A."/>
            <person name="Hugenholtz P."/>
        </authorList>
    </citation>
    <scope>NUCLEOTIDE SEQUENCE [LARGE SCALE GENOMIC DNA]</scope>
    <source>
        <strain evidence="5">UBA9375</strain>
    </source>
</reference>
<evidence type="ECO:0000259" key="4">
    <source>
        <dbReference type="PROSITE" id="PS50110"/>
    </source>
</evidence>
<dbReference type="Gene3D" id="3.40.1550.10">
    <property type="entry name" value="CheC-like"/>
    <property type="match status" value="1"/>
</dbReference>
<dbReference type="CDD" id="cd00156">
    <property type="entry name" value="REC"/>
    <property type="match status" value="1"/>
</dbReference>
<dbReference type="GO" id="GO:0006935">
    <property type="term" value="P:chemotaxis"/>
    <property type="evidence" value="ECO:0007669"/>
    <property type="project" value="UniProtKB-KW"/>
</dbReference>
<dbReference type="Pfam" id="PF00072">
    <property type="entry name" value="Response_reg"/>
    <property type="match status" value="1"/>
</dbReference>
<evidence type="ECO:0000313" key="7">
    <source>
        <dbReference type="Proteomes" id="UP000263642"/>
    </source>
</evidence>
<dbReference type="InterPro" id="IPR011006">
    <property type="entry name" value="CheY-like_superfamily"/>
</dbReference>
<dbReference type="GeneID" id="98647394"/>
<accession>A0A3D3R5N4</accession>